<sequence>MPASYTPAEKRRKFWLVAKAGKQSLAGDRNVDTIDPKVKAEVERIDRRAEERGRAEVAELERRLSQARRDAASAKVTMRTSSGPERAAARRQMQEYEQTARRIERELRRYQ</sequence>
<comment type="caution">
    <text evidence="2">The sequence shown here is derived from an EMBL/GenBank/DDBJ whole genome shotgun (WGS) entry which is preliminary data.</text>
</comment>
<evidence type="ECO:0000313" key="2">
    <source>
        <dbReference type="EMBL" id="PKT71855.1"/>
    </source>
</evidence>
<feature type="region of interest" description="Disordered" evidence="1">
    <location>
        <begin position="68"/>
        <end position="97"/>
    </location>
</feature>
<protein>
    <submittedName>
        <fullName evidence="2">Uncharacterized protein</fullName>
    </submittedName>
</protein>
<proteinExistence type="predicted"/>
<gene>
    <name evidence="2" type="ORF">CW362_16470</name>
</gene>
<dbReference type="EMBL" id="PJOS01000028">
    <property type="protein sequence ID" value="PKT71855.1"/>
    <property type="molecule type" value="Genomic_DNA"/>
</dbReference>
<evidence type="ECO:0000313" key="3">
    <source>
        <dbReference type="Proteomes" id="UP000236178"/>
    </source>
</evidence>
<keyword evidence="3" id="KW-1185">Reference proteome</keyword>
<evidence type="ECO:0000256" key="1">
    <source>
        <dbReference type="SAM" id="MobiDB-lite"/>
    </source>
</evidence>
<accession>A0A2I0SPM4</accession>
<dbReference type="AlphaFoldDB" id="A0A2I0SPM4"/>
<dbReference type="RefSeq" id="WP_103550231.1">
    <property type="nucleotide sequence ID" value="NZ_KZ626867.1"/>
</dbReference>
<dbReference type="Proteomes" id="UP000236178">
    <property type="component" value="Unassembled WGS sequence"/>
</dbReference>
<name>A0A2I0SPM4_9ACTN</name>
<reference evidence="2 3" key="1">
    <citation type="submission" date="2017-12" db="EMBL/GenBank/DDBJ databases">
        <title>Streptomyces populusis sp. nov., a novel endophytic actinobacterium isolated from stems of Populus adenopoda Maxim.</title>
        <authorList>
            <person name="Wang Z."/>
        </authorList>
    </citation>
    <scope>NUCLEOTIDE SEQUENCE [LARGE SCALE GENOMIC DNA]</scope>
    <source>
        <strain evidence="2 3">A249</strain>
    </source>
</reference>
<organism evidence="2 3">
    <name type="scientific">Streptomyces populi</name>
    <dbReference type="NCBI Taxonomy" id="2058924"/>
    <lineage>
        <taxon>Bacteria</taxon>
        <taxon>Bacillati</taxon>
        <taxon>Actinomycetota</taxon>
        <taxon>Actinomycetes</taxon>
        <taxon>Kitasatosporales</taxon>
        <taxon>Streptomycetaceae</taxon>
        <taxon>Streptomyces</taxon>
    </lineage>
</organism>
<dbReference type="OrthoDB" id="4308814at2"/>